<protein>
    <submittedName>
        <fullName evidence="2">Pyridoxamine 5'-phosphate oxidase</fullName>
    </submittedName>
</protein>
<name>A0A285ISR1_9ACTN</name>
<dbReference type="SUPFAM" id="SSF50475">
    <property type="entry name" value="FMN-binding split barrel"/>
    <property type="match status" value="1"/>
</dbReference>
<evidence type="ECO:0000313" key="3">
    <source>
        <dbReference type="Proteomes" id="UP000219612"/>
    </source>
</evidence>
<sequence>MAEEPRSKAERKADVLAKLSAPVADAWVATADGDEPHLVPLTIAWFGERVLLATDTGSPTGRNLAAHGRVRVALGGTRDVVMIDAVLERTIPVAESGPAGEAYAAQNDWDPRTAGDSYAFLVLRPERVQAWREVNELAGRTLMRDGVWLV</sequence>
<dbReference type="RefSeq" id="WP_097322523.1">
    <property type="nucleotide sequence ID" value="NZ_OBDY01000011.1"/>
</dbReference>
<dbReference type="InterPro" id="IPR011576">
    <property type="entry name" value="Pyridox_Oxase_N"/>
</dbReference>
<dbReference type="InterPro" id="IPR012349">
    <property type="entry name" value="Split_barrel_FMN-bd"/>
</dbReference>
<dbReference type="Proteomes" id="UP000219612">
    <property type="component" value="Unassembled WGS sequence"/>
</dbReference>
<evidence type="ECO:0000313" key="2">
    <source>
        <dbReference type="EMBL" id="SNY51032.1"/>
    </source>
</evidence>
<accession>A0A285ISR1</accession>
<evidence type="ECO:0000259" key="1">
    <source>
        <dbReference type="Pfam" id="PF01243"/>
    </source>
</evidence>
<dbReference type="AlphaFoldDB" id="A0A285ISR1"/>
<organism evidence="2 3">
    <name type="scientific">Paractinoplanes atraurantiacus</name>
    <dbReference type="NCBI Taxonomy" id="1036182"/>
    <lineage>
        <taxon>Bacteria</taxon>
        <taxon>Bacillati</taxon>
        <taxon>Actinomycetota</taxon>
        <taxon>Actinomycetes</taxon>
        <taxon>Micromonosporales</taxon>
        <taxon>Micromonosporaceae</taxon>
        <taxon>Paractinoplanes</taxon>
    </lineage>
</organism>
<feature type="domain" description="Pyridoxamine 5'-phosphate oxidase N-terminal" evidence="1">
    <location>
        <begin position="26"/>
        <end position="131"/>
    </location>
</feature>
<dbReference type="OrthoDB" id="3627463at2"/>
<reference evidence="2 3" key="1">
    <citation type="submission" date="2017-09" db="EMBL/GenBank/DDBJ databases">
        <authorList>
            <person name="Ehlers B."/>
            <person name="Leendertz F.H."/>
        </authorList>
    </citation>
    <scope>NUCLEOTIDE SEQUENCE [LARGE SCALE GENOMIC DNA]</scope>
    <source>
        <strain evidence="2 3">CGMCC 4.6857</strain>
    </source>
</reference>
<dbReference type="EMBL" id="OBDY01000011">
    <property type="protein sequence ID" value="SNY51032.1"/>
    <property type="molecule type" value="Genomic_DNA"/>
</dbReference>
<dbReference type="Gene3D" id="2.30.110.10">
    <property type="entry name" value="Electron Transport, Fmn-binding Protein, Chain A"/>
    <property type="match status" value="1"/>
</dbReference>
<gene>
    <name evidence="2" type="ORF">SAMN05421748_111170</name>
</gene>
<proteinExistence type="predicted"/>
<keyword evidence="3" id="KW-1185">Reference proteome</keyword>
<dbReference type="Pfam" id="PF01243">
    <property type="entry name" value="PNPOx_N"/>
    <property type="match status" value="1"/>
</dbReference>